<evidence type="ECO:0000256" key="1">
    <source>
        <dbReference type="ARBA" id="ARBA00004651"/>
    </source>
</evidence>
<dbReference type="RefSeq" id="WP_146514664.1">
    <property type="nucleotide sequence ID" value="NZ_SJPI01000001.1"/>
</dbReference>
<evidence type="ECO:0000256" key="6">
    <source>
        <dbReference type="ARBA" id="ARBA00023136"/>
    </source>
</evidence>
<accession>A0A5C5WVR6</accession>
<dbReference type="Proteomes" id="UP000316598">
    <property type="component" value="Unassembled WGS sequence"/>
</dbReference>
<reference evidence="10 11" key="1">
    <citation type="submission" date="2019-02" db="EMBL/GenBank/DDBJ databases">
        <title>Deep-cultivation of Planctomycetes and their phenomic and genomic characterization uncovers novel biology.</title>
        <authorList>
            <person name="Wiegand S."/>
            <person name="Jogler M."/>
            <person name="Boedeker C."/>
            <person name="Pinto D."/>
            <person name="Vollmers J."/>
            <person name="Rivas-Marin E."/>
            <person name="Kohn T."/>
            <person name="Peeters S.H."/>
            <person name="Heuer A."/>
            <person name="Rast P."/>
            <person name="Oberbeckmann S."/>
            <person name="Bunk B."/>
            <person name="Jeske O."/>
            <person name="Meyerdierks A."/>
            <person name="Storesund J.E."/>
            <person name="Kallscheuer N."/>
            <person name="Luecker S."/>
            <person name="Lage O.M."/>
            <person name="Pohl T."/>
            <person name="Merkel B.J."/>
            <person name="Hornburger P."/>
            <person name="Mueller R.-W."/>
            <person name="Bruemmer F."/>
            <person name="Labrenz M."/>
            <person name="Spormann A.M."/>
            <person name="Op Den Camp H."/>
            <person name="Overmann J."/>
            <person name="Amann R."/>
            <person name="Jetten M.S.M."/>
            <person name="Mascher T."/>
            <person name="Medema M.H."/>
            <person name="Devos D.P."/>
            <person name="Kaster A.-K."/>
            <person name="Ovreas L."/>
            <person name="Rohde M."/>
            <person name="Galperin M.Y."/>
            <person name="Jogler C."/>
        </authorList>
    </citation>
    <scope>NUCLEOTIDE SEQUENCE [LARGE SCALE GENOMIC DNA]</scope>
    <source>
        <strain evidence="10 11">Pla22</strain>
    </source>
</reference>
<evidence type="ECO:0000313" key="11">
    <source>
        <dbReference type="Proteomes" id="UP000316598"/>
    </source>
</evidence>
<keyword evidence="5 7" id="KW-1133">Transmembrane helix</keyword>
<evidence type="ECO:0000259" key="9">
    <source>
        <dbReference type="Pfam" id="PF12704"/>
    </source>
</evidence>
<dbReference type="AlphaFoldDB" id="A0A5C5WVR6"/>
<feature type="transmembrane region" description="Helical" evidence="7">
    <location>
        <begin position="340"/>
        <end position="362"/>
    </location>
</feature>
<evidence type="ECO:0000256" key="3">
    <source>
        <dbReference type="ARBA" id="ARBA00022475"/>
    </source>
</evidence>
<feature type="transmembrane region" description="Helical" evidence="7">
    <location>
        <begin position="251"/>
        <end position="278"/>
    </location>
</feature>
<proteinExistence type="predicted"/>
<dbReference type="OrthoDB" id="9768465at2"/>
<name>A0A5C5WVR6_9BACT</name>
<gene>
    <name evidence="10" type="ORF">Pla22_23000</name>
</gene>
<dbReference type="PANTHER" id="PTHR43738:SF1">
    <property type="entry name" value="HEMIN TRANSPORT SYSTEM PERMEASE PROTEIN HRTB-RELATED"/>
    <property type="match status" value="1"/>
</dbReference>
<feature type="transmembrane region" description="Helical" evidence="7">
    <location>
        <begin position="298"/>
        <end position="328"/>
    </location>
</feature>
<comment type="subcellular location">
    <subcellularLocation>
        <location evidence="1">Cell membrane</location>
        <topology evidence="1">Multi-pass membrane protein</topology>
    </subcellularLocation>
</comment>
<dbReference type="InterPro" id="IPR051125">
    <property type="entry name" value="ABC-4/HrtB_transporter"/>
</dbReference>
<evidence type="ECO:0000256" key="2">
    <source>
        <dbReference type="ARBA" id="ARBA00022448"/>
    </source>
</evidence>
<protein>
    <submittedName>
        <fullName evidence="10">FtsX-like permease family protein</fullName>
    </submittedName>
</protein>
<keyword evidence="11" id="KW-1185">Reference proteome</keyword>
<keyword evidence="6 7" id="KW-0472">Membrane</keyword>
<sequence>MLWNIAFRTLFHDRGKLIAGLIGVIFSVVLVNIQGGLFFGLIRKASLLVDRSNADIWVGHQGMHNVDFPHGIPERWIHRIRSVPGVERAEPMRIAFSEISLPDGNFEGVMVVGVAEGSDLGRAYDIVEGPSDALTYRNSVIVDQCDDEKLFEPDIGEIREIGGQRARISGKSHGLLSFLVTPYVFTDYERSINFSGGDPSLASYFLVRLQPGIDANDVCEEIRRRLKDVTAVPAEQYAATSIHFWLTRTGIGLSFGAATFLGLLVGLVMVAQTLYAMVLDRISEFATLKAIGSSESEIILLLAAQSTVVASLGIAIGVVITILIRHFFSTPRAAIEIPLGLYFASAGLVFFICLCASALPYLRIRRVDPHTVLQG</sequence>
<evidence type="ECO:0000256" key="5">
    <source>
        <dbReference type="ARBA" id="ARBA00022989"/>
    </source>
</evidence>
<dbReference type="GO" id="GO:0005886">
    <property type="term" value="C:plasma membrane"/>
    <property type="evidence" value="ECO:0007669"/>
    <property type="project" value="UniProtKB-SubCell"/>
</dbReference>
<dbReference type="InterPro" id="IPR025857">
    <property type="entry name" value="MacB_PCD"/>
</dbReference>
<evidence type="ECO:0000259" key="8">
    <source>
        <dbReference type="Pfam" id="PF02687"/>
    </source>
</evidence>
<keyword evidence="2" id="KW-0813">Transport</keyword>
<evidence type="ECO:0000313" key="10">
    <source>
        <dbReference type="EMBL" id="TWT54650.1"/>
    </source>
</evidence>
<dbReference type="EMBL" id="SJPI01000001">
    <property type="protein sequence ID" value="TWT54650.1"/>
    <property type="molecule type" value="Genomic_DNA"/>
</dbReference>
<dbReference type="Pfam" id="PF12704">
    <property type="entry name" value="MacB_PCD"/>
    <property type="match status" value="1"/>
</dbReference>
<organism evidence="10 11">
    <name type="scientific">Rubripirellula amarantea</name>
    <dbReference type="NCBI Taxonomy" id="2527999"/>
    <lineage>
        <taxon>Bacteria</taxon>
        <taxon>Pseudomonadati</taxon>
        <taxon>Planctomycetota</taxon>
        <taxon>Planctomycetia</taxon>
        <taxon>Pirellulales</taxon>
        <taxon>Pirellulaceae</taxon>
        <taxon>Rubripirellula</taxon>
    </lineage>
</organism>
<feature type="domain" description="ABC3 transporter permease C-terminal" evidence="8">
    <location>
        <begin position="258"/>
        <end position="369"/>
    </location>
</feature>
<comment type="caution">
    <text evidence="10">The sequence shown here is derived from an EMBL/GenBank/DDBJ whole genome shotgun (WGS) entry which is preliminary data.</text>
</comment>
<dbReference type="PANTHER" id="PTHR43738">
    <property type="entry name" value="ABC TRANSPORTER, MEMBRANE PROTEIN"/>
    <property type="match status" value="1"/>
</dbReference>
<dbReference type="InterPro" id="IPR003838">
    <property type="entry name" value="ABC3_permease_C"/>
</dbReference>
<dbReference type="Pfam" id="PF02687">
    <property type="entry name" value="FtsX"/>
    <property type="match status" value="1"/>
</dbReference>
<feature type="domain" description="MacB-like periplasmic core" evidence="9">
    <location>
        <begin position="21"/>
        <end position="224"/>
    </location>
</feature>
<keyword evidence="4 7" id="KW-0812">Transmembrane</keyword>
<feature type="transmembrane region" description="Helical" evidence="7">
    <location>
        <begin position="17"/>
        <end position="42"/>
    </location>
</feature>
<evidence type="ECO:0000256" key="4">
    <source>
        <dbReference type="ARBA" id="ARBA00022692"/>
    </source>
</evidence>
<keyword evidence="3" id="KW-1003">Cell membrane</keyword>
<evidence type="ECO:0000256" key="7">
    <source>
        <dbReference type="SAM" id="Phobius"/>
    </source>
</evidence>